<dbReference type="Gene3D" id="1.10.10.2840">
    <property type="entry name" value="PucR C-terminal helix-turn-helix domain"/>
    <property type="match status" value="2"/>
</dbReference>
<dbReference type="GO" id="GO:0003677">
    <property type="term" value="F:DNA binding"/>
    <property type="evidence" value="ECO:0007669"/>
    <property type="project" value="UniProtKB-KW"/>
</dbReference>
<gene>
    <name evidence="2" type="ORF">QFZ49_006199</name>
</gene>
<keyword evidence="2" id="KW-0238">DNA-binding</keyword>
<dbReference type="InterPro" id="IPR051448">
    <property type="entry name" value="CdaR-like_regulators"/>
</dbReference>
<name>A0ABU0RW64_9ACTN</name>
<reference evidence="2 3" key="1">
    <citation type="submission" date="2023-07" db="EMBL/GenBank/DDBJ databases">
        <title>Comparative genomics of wheat-associated soil bacteria to identify genetic determinants of phenazine resistance.</title>
        <authorList>
            <person name="Mouncey N."/>
        </authorList>
    </citation>
    <scope>NUCLEOTIDE SEQUENCE [LARGE SCALE GENOMIC DNA]</scope>
    <source>
        <strain evidence="2 3">W2I16</strain>
    </source>
</reference>
<feature type="domain" description="PucR C-terminal helix-turn-helix" evidence="1">
    <location>
        <begin position="343"/>
        <end position="385"/>
    </location>
</feature>
<comment type="caution">
    <text evidence="2">The sequence shown here is derived from an EMBL/GenBank/DDBJ whole genome shotgun (WGS) entry which is preliminary data.</text>
</comment>
<sequence length="513" mass="54765">MIDLGRAVVLGSRTGGTRGSASGDWADGLLGHLRPAARDIGAVTAWLAGTIEAEVSLQDAAGTLLAGPRLIADDGLVADVASGRIASAAVHNPSRHVRLAGLGHPVTKGVLGVARRRPFDRRATDIVDRTVWVLELLLRERETISAVRRLDRATDDLRLAILQLLMVGDTIAARRVAAGLWPGLFDTDSARVYVLGGHATRRDDLAEDCQEAADGHALIVRCPAVDEHLIVVAPIERGHDVAGPELCSVVGGHPDTFIGGSVRQDLAQTATAYGQAVSALAVARFHPDRAAVYAERTHPERLMNPSALRGWADRLLSPLDDLPHHTRAELLATTRLGFSFTAVKTAIILGVSRNTVRARMERVEGLLDADFSDLSTRAAVQLALNTQAAVPDGPRPPAAPPAGLTELLRTQPLLAWADSLLGRLDADTRDLRRTVRTWITAGGNAERTAQVLGIHAQTVRDHVRGAEPVLERELLAGGSDLYEVVLAHLALGDIEEPALGRAKRDHPDATVHK</sequence>
<dbReference type="EMBL" id="JAUSZS010000008">
    <property type="protein sequence ID" value="MDQ0936224.1"/>
    <property type="molecule type" value="Genomic_DNA"/>
</dbReference>
<protein>
    <submittedName>
        <fullName evidence="2">DNA-binding CsgD family transcriptional regulator</fullName>
    </submittedName>
</protein>
<proteinExistence type="predicted"/>
<organism evidence="2 3">
    <name type="scientific">Streptomyces turgidiscabies</name>
    <dbReference type="NCBI Taxonomy" id="85558"/>
    <lineage>
        <taxon>Bacteria</taxon>
        <taxon>Bacillati</taxon>
        <taxon>Actinomycetota</taxon>
        <taxon>Actinomycetes</taxon>
        <taxon>Kitasatosporales</taxon>
        <taxon>Streptomycetaceae</taxon>
        <taxon>Streptomyces</taxon>
    </lineage>
</organism>
<dbReference type="PANTHER" id="PTHR33744">
    <property type="entry name" value="CARBOHYDRATE DIACID REGULATOR"/>
    <property type="match status" value="1"/>
</dbReference>
<dbReference type="InterPro" id="IPR025736">
    <property type="entry name" value="PucR_C-HTH_dom"/>
</dbReference>
<accession>A0ABU0RW64</accession>
<dbReference type="Pfam" id="PF13556">
    <property type="entry name" value="HTH_30"/>
    <property type="match status" value="2"/>
</dbReference>
<dbReference type="Proteomes" id="UP001223072">
    <property type="component" value="Unassembled WGS sequence"/>
</dbReference>
<dbReference type="InterPro" id="IPR042070">
    <property type="entry name" value="PucR_C-HTH_sf"/>
</dbReference>
<keyword evidence="3" id="KW-1185">Reference proteome</keyword>
<evidence type="ECO:0000313" key="3">
    <source>
        <dbReference type="Proteomes" id="UP001223072"/>
    </source>
</evidence>
<feature type="domain" description="PucR C-terminal helix-turn-helix" evidence="1">
    <location>
        <begin position="431"/>
        <end position="475"/>
    </location>
</feature>
<evidence type="ECO:0000259" key="1">
    <source>
        <dbReference type="Pfam" id="PF13556"/>
    </source>
</evidence>
<dbReference type="PANTHER" id="PTHR33744:SF1">
    <property type="entry name" value="DNA-BINDING TRANSCRIPTIONAL ACTIVATOR ADER"/>
    <property type="match status" value="1"/>
</dbReference>
<evidence type="ECO:0000313" key="2">
    <source>
        <dbReference type="EMBL" id="MDQ0936224.1"/>
    </source>
</evidence>